<dbReference type="OrthoDB" id="61110at2759"/>
<dbReference type="Proteomes" id="UP001165063">
    <property type="component" value="Unassembled WGS sequence"/>
</dbReference>
<organism evidence="3 4">
    <name type="scientific">Ambrosiozyma monospora</name>
    <name type="common">Yeast</name>
    <name type="synonym">Endomycopsis monosporus</name>
    <dbReference type="NCBI Taxonomy" id="43982"/>
    <lineage>
        <taxon>Eukaryota</taxon>
        <taxon>Fungi</taxon>
        <taxon>Dikarya</taxon>
        <taxon>Ascomycota</taxon>
        <taxon>Saccharomycotina</taxon>
        <taxon>Pichiomycetes</taxon>
        <taxon>Pichiales</taxon>
        <taxon>Pichiaceae</taxon>
        <taxon>Ambrosiozyma</taxon>
    </lineage>
</organism>
<dbReference type="InterPro" id="IPR000408">
    <property type="entry name" value="Reg_chr_condens"/>
</dbReference>
<dbReference type="PANTHER" id="PTHR45982">
    <property type="entry name" value="REGULATOR OF CHROMOSOME CONDENSATION"/>
    <property type="match status" value="1"/>
</dbReference>
<evidence type="ECO:0000256" key="1">
    <source>
        <dbReference type="PROSITE-ProRule" id="PRU00235"/>
    </source>
</evidence>
<keyword evidence="4" id="KW-1185">Reference proteome</keyword>
<sequence length="491" mass="54583">MLDNDIVWHELYTKSFQSVPQLTSVPITPEIVTRENSNSGNTNPTSGSHRTNISQGRCSSWHDFYRLRKRARFYSWGALGRSRILGDIEISYRGYKCKPLESRIPLKKRVGESIVKVEAGEYSFQILTSQGKLYSTGAKRLGLVNTDNKKVRFFSSGRTQYIAINEKNELLVGDTVDKSGPLTSINADNTEVRKTDFFVRLTNLTLHGPDMIPTPPAELDRPESLNIYEVKAGWHMASCRTSGVLSGIFLWRRPSSFQLPTNTQQRLIEFQHCKACFISDNENDPILDYILLSGCVIYITKSGSLYRVDISSADNENEQETSSAPIPGVVHKLSNFHSYVNDNSVDKFCSENPKFVKISGYFHNFAVVTDDGQLLLGESESDDPEIIDELQPASLNSADDGKRHGIVSVAVGGEHYLALNDRGEVYSWGTEFECCGACGLGTRDEVIQKGWGRGHQDLEIPKPQKVEFGDGLIALDVCACGCQSGALVSRL</sequence>
<name>A0A9W6YV39_AMBMO</name>
<dbReference type="PROSITE" id="PS50012">
    <property type="entry name" value="RCC1_3"/>
    <property type="match status" value="1"/>
</dbReference>
<dbReference type="EMBL" id="BSXU01002486">
    <property type="protein sequence ID" value="GMG37959.1"/>
    <property type="molecule type" value="Genomic_DNA"/>
</dbReference>
<feature type="repeat" description="RCC1" evidence="1">
    <location>
        <begin position="360"/>
        <end position="422"/>
    </location>
</feature>
<dbReference type="InterPro" id="IPR009091">
    <property type="entry name" value="RCC1/BLIP-II"/>
</dbReference>
<proteinExistence type="predicted"/>
<dbReference type="PANTHER" id="PTHR45982:SF1">
    <property type="entry name" value="REGULATOR OF CHROMOSOME CONDENSATION"/>
    <property type="match status" value="1"/>
</dbReference>
<evidence type="ECO:0000313" key="4">
    <source>
        <dbReference type="Proteomes" id="UP001165063"/>
    </source>
</evidence>
<feature type="compositionally biased region" description="Low complexity" evidence="2">
    <location>
        <begin position="36"/>
        <end position="48"/>
    </location>
</feature>
<comment type="caution">
    <text evidence="3">The sequence shown here is derived from an EMBL/GenBank/DDBJ whole genome shotgun (WGS) entry which is preliminary data.</text>
</comment>
<dbReference type="InterPro" id="IPR051553">
    <property type="entry name" value="Ran_GTPase-activating"/>
</dbReference>
<evidence type="ECO:0000313" key="3">
    <source>
        <dbReference type="EMBL" id="GMG37959.1"/>
    </source>
</evidence>
<feature type="region of interest" description="Disordered" evidence="2">
    <location>
        <begin position="30"/>
        <end position="54"/>
    </location>
</feature>
<evidence type="ECO:0000256" key="2">
    <source>
        <dbReference type="SAM" id="MobiDB-lite"/>
    </source>
</evidence>
<protein>
    <submittedName>
        <fullName evidence="3">Unnamed protein product</fullName>
    </submittedName>
</protein>
<dbReference type="SUPFAM" id="SSF50985">
    <property type="entry name" value="RCC1/BLIP-II"/>
    <property type="match status" value="1"/>
</dbReference>
<accession>A0A9W6YV39</accession>
<dbReference type="Gene3D" id="2.130.10.30">
    <property type="entry name" value="Regulator of chromosome condensation 1/beta-lactamase-inhibitor protein II"/>
    <property type="match status" value="2"/>
</dbReference>
<dbReference type="Pfam" id="PF13540">
    <property type="entry name" value="RCC1_2"/>
    <property type="match status" value="1"/>
</dbReference>
<gene>
    <name evidence="3" type="ORF">Amon01_000489300</name>
</gene>
<reference evidence="3" key="1">
    <citation type="submission" date="2023-04" db="EMBL/GenBank/DDBJ databases">
        <title>Ambrosiozyma monospora NBRC 1965.</title>
        <authorList>
            <person name="Ichikawa N."/>
            <person name="Sato H."/>
            <person name="Tonouchi N."/>
        </authorList>
    </citation>
    <scope>NUCLEOTIDE SEQUENCE</scope>
    <source>
        <strain evidence="3">NBRC 1965</strain>
    </source>
</reference>
<dbReference type="AlphaFoldDB" id="A0A9W6YV39"/>